<feature type="domain" description="HTH lysR-type" evidence="6">
    <location>
        <begin position="8"/>
        <end position="65"/>
    </location>
</feature>
<keyword evidence="8" id="KW-1185">Reference proteome</keyword>
<dbReference type="PROSITE" id="PS50931">
    <property type="entry name" value="HTH_LYSR"/>
    <property type="match status" value="1"/>
</dbReference>
<evidence type="ECO:0000256" key="5">
    <source>
        <dbReference type="SAM" id="Phobius"/>
    </source>
</evidence>
<sequence length="302" mass="32732">MTDFDTAVQWDDARIFLAVARGGSLSAAALVLGLGIATVSRRLQRLEEALGVPLFSRHQSGYRLSDDGQALLERAQALESAAHAFGDLARQQTLVAGTVRLATAENLANSLIMDSLPQLLAQYPQLELEIVSGVQAVNLHRRDADMAVRMVKPEAGNVTLRRLGTLGMGLYGAQSYVANRAGGPTSQVWEHDLMIGWPESHAHLPAAQWMHKVLRGKPCRMLANTLTVQLAAVEAGLGLAVLPHFLASRSGLVCLQPELGVDQTIWLVMHSDMAHSRRVRAVADHLIALFERHALRLSRASG</sequence>
<feature type="transmembrane region" description="Helical" evidence="5">
    <location>
        <begin position="15"/>
        <end position="37"/>
    </location>
</feature>
<dbReference type="GO" id="GO:0003677">
    <property type="term" value="F:DNA binding"/>
    <property type="evidence" value="ECO:0007669"/>
    <property type="project" value="UniProtKB-KW"/>
</dbReference>
<reference evidence="7 8" key="1">
    <citation type="submission" date="2018-06" db="EMBL/GenBank/DDBJ databases">
        <authorList>
            <consortium name="Pathogen Informatics"/>
            <person name="Doyle S."/>
        </authorList>
    </citation>
    <scope>NUCLEOTIDE SEQUENCE [LARGE SCALE GENOMIC DNA]</scope>
    <source>
        <strain evidence="7 8">NCTC10698</strain>
    </source>
</reference>
<keyword evidence="4" id="KW-0804">Transcription</keyword>
<dbReference type="SUPFAM" id="SSF53850">
    <property type="entry name" value="Periplasmic binding protein-like II"/>
    <property type="match status" value="1"/>
</dbReference>
<gene>
    <name evidence="7" type="primary">dmlR_16</name>
    <name evidence="7" type="ORF">NCTC10698_03828</name>
</gene>
<evidence type="ECO:0000313" key="8">
    <source>
        <dbReference type="Proteomes" id="UP000255070"/>
    </source>
</evidence>
<dbReference type="InterPro" id="IPR005119">
    <property type="entry name" value="LysR_subst-bd"/>
</dbReference>
<dbReference type="PANTHER" id="PTHR30579:SF3">
    <property type="entry name" value="TRANSCRIPTIONAL REGULATORY PROTEIN"/>
    <property type="match status" value="1"/>
</dbReference>
<keyword evidence="3" id="KW-0238">DNA-binding</keyword>
<dbReference type="Gene3D" id="1.10.10.10">
    <property type="entry name" value="Winged helix-like DNA-binding domain superfamily/Winged helix DNA-binding domain"/>
    <property type="match status" value="1"/>
</dbReference>
<comment type="similarity">
    <text evidence="1">Belongs to the LysR transcriptional regulatory family.</text>
</comment>
<dbReference type="GO" id="GO:0003700">
    <property type="term" value="F:DNA-binding transcription factor activity"/>
    <property type="evidence" value="ECO:0007669"/>
    <property type="project" value="InterPro"/>
</dbReference>
<evidence type="ECO:0000256" key="3">
    <source>
        <dbReference type="ARBA" id="ARBA00023125"/>
    </source>
</evidence>
<proteinExistence type="inferred from homology"/>
<evidence type="ECO:0000313" key="7">
    <source>
        <dbReference type="EMBL" id="SUY78899.1"/>
    </source>
</evidence>
<dbReference type="Proteomes" id="UP000255070">
    <property type="component" value="Unassembled WGS sequence"/>
</dbReference>
<dbReference type="AlphaFoldDB" id="A0A8B4S5Z4"/>
<dbReference type="SUPFAM" id="SSF46785">
    <property type="entry name" value="Winged helix' DNA-binding domain"/>
    <property type="match status" value="1"/>
</dbReference>
<keyword evidence="5" id="KW-1133">Transmembrane helix</keyword>
<keyword evidence="5" id="KW-0472">Membrane</keyword>
<dbReference type="InterPro" id="IPR000847">
    <property type="entry name" value="LysR_HTH_N"/>
</dbReference>
<organism evidence="7 8">
    <name type="scientific">Comamonas testosteroni</name>
    <name type="common">Pseudomonas testosteroni</name>
    <dbReference type="NCBI Taxonomy" id="285"/>
    <lineage>
        <taxon>Bacteria</taxon>
        <taxon>Pseudomonadati</taxon>
        <taxon>Pseudomonadota</taxon>
        <taxon>Betaproteobacteria</taxon>
        <taxon>Burkholderiales</taxon>
        <taxon>Comamonadaceae</taxon>
        <taxon>Comamonas</taxon>
    </lineage>
</organism>
<dbReference type="InterPro" id="IPR050176">
    <property type="entry name" value="LTTR"/>
</dbReference>
<evidence type="ECO:0000256" key="4">
    <source>
        <dbReference type="ARBA" id="ARBA00023163"/>
    </source>
</evidence>
<evidence type="ECO:0000256" key="2">
    <source>
        <dbReference type="ARBA" id="ARBA00023015"/>
    </source>
</evidence>
<dbReference type="GeneID" id="63998065"/>
<dbReference type="Gene3D" id="3.40.190.290">
    <property type="match status" value="1"/>
</dbReference>
<dbReference type="Pfam" id="PF00126">
    <property type="entry name" value="HTH_1"/>
    <property type="match status" value="1"/>
</dbReference>
<keyword evidence="5" id="KW-0812">Transmembrane</keyword>
<evidence type="ECO:0000256" key="1">
    <source>
        <dbReference type="ARBA" id="ARBA00009437"/>
    </source>
</evidence>
<dbReference type="EMBL" id="UFXL01000001">
    <property type="protein sequence ID" value="SUY78899.1"/>
    <property type="molecule type" value="Genomic_DNA"/>
</dbReference>
<dbReference type="RefSeq" id="WP_003074834.1">
    <property type="nucleotide sequence ID" value="NZ_BBJZ01000025.1"/>
</dbReference>
<dbReference type="Pfam" id="PF03466">
    <property type="entry name" value="LysR_substrate"/>
    <property type="match status" value="1"/>
</dbReference>
<dbReference type="PANTHER" id="PTHR30579">
    <property type="entry name" value="TRANSCRIPTIONAL REGULATOR"/>
    <property type="match status" value="1"/>
</dbReference>
<evidence type="ECO:0000259" key="6">
    <source>
        <dbReference type="PROSITE" id="PS50931"/>
    </source>
</evidence>
<name>A0A8B4S5Z4_COMTE</name>
<keyword evidence="2" id="KW-0805">Transcription regulation</keyword>
<comment type="caution">
    <text evidence="7">The sequence shown here is derived from an EMBL/GenBank/DDBJ whole genome shotgun (WGS) entry which is preliminary data.</text>
</comment>
<dbReference type="InterPro" id="IPR036390">
    <property type="entry name" value="WH_DNA-bd_sf"/>
</dbReference>
<accession>A0A8B4S5Z4</accession>
<dbReference type="InterPro" id="IPR036388">
    <property type="entry name" value="WH-like_DNA-bd_sf"/>
</dbReference>
<protein>
    <submittedName>
        <fullName evidence="7">D-malate degradation protein R</fullName>
    </submittedName>
</protein>